<keyword evidence="6" id="KW-1185">Reference proteome</keyword>
<dbReference type="Proteomes" id="UP000683507">
    <property type="component" value="Chromosome"/>
</dbReference>
<evidence type="ECO:0000313" key="6">
    <source>
        <dbReference type="Proteomes" id="UP000683507"/>
    </source>
</evidence>
<dbReference type="GO" id="GO:0003677">
    <property type="term" value="F:DNA binding"/>
    <property type="evidence" value="ECO:0007669"/>
    <property type="project" value="UniProtKB-KW"/>
</dbReference>
<evidence type="ECO:0000256" key="2">
    <source>
        <dbReference type="ARBA" id="ARBA00023125"/>
    </source>
</evidence>
<dbReference type="Pfam" id="PF17293">
    <property type="entry name" value="Arm-DNA-bind_5"/>
    <property type="match status" value="1"/>
</dbReference>
<dbReference type="SUPFAM" id="SSF56349">
    <property type="entry name" value="DNA breaking-rejoining enzymes"/>
    <property type="match status" value="1"/>
</dbReference>
<dbReference type="Gene3D" id="1.10.150.130">
    <property type="match status" value="1"/>
</dbReference>
<comment type="similarity">
    <text evidence="1">Belongs to the 'phage' integrase family.</text>
</comment>
<feature type="domain" description="Tyr recombinase" evidence="4">
    <location>
        <begin position="221"/>
        <end position="405"/>
    </location>
</feature>
<dbReference type="PANTHER" id="PTHR30349:SF64">
    <property type="entry name" value="PROPHAGE INTEGRASE INTD-RELATED"/>
    <property type="match status" value="1"/>
</dbReference>
<dbReference type="AlphaFoldDB" id="A0A916JMG3"/>
<evidence type="ECO:0000256" key="1">
    <source>
        <dbReference type="ARBA" id="ARBA00008857"/>
    </source>
</evidence>
<gene>
    <name evidence="5" type="primary">xerC_8</name>
    <name evidence="5" type="ORF">CRYO30217_02067</name>
</gene>
<dbReference type="RefSeq" id="WP_258542277.1">
    <property type="nucleotide sequence ID" value="NZ_OU015584.1"/>
</dbReference>
<dbReference type="InterPro" id="IPR035386">
    <property type="entry name" value="Arm-DNA-bind_5"/>
</dbReference>
<name>A0A916JMG3_9FLAO</name>
<evidence type="ECO:0000313" key="5">
    <source>
        <dbReference type="EMBL" id="CAG5083011.1"/>
    </source>
</evidence>
<dbReference type="PROSITE" id="PS51898">
    <property type="entry name" value="TYR_RECOMBINASE"/>
    <property type="match status" value="1"/>
</dbReference>
<dbReference type="PANTHER" id="PTHR30349">
    <property type="entry name" value="PHAGE INTEGRASE-RELATED"/>
    <property type="match status" value="1"/>
</dbReference>
<evidence type="ECO:0000259" key="4">
    <source>
        <dbReference type="PROSITE" id="PS51898"/>
    </source>
</evidence>
<reference evidence="5" key="1">
    <citation type="submission" date="2021-04" db="EMBL/GenBank/DDBJ databases">
        <authorList>
            <person name="Rodrigo-Torres L."/>
            <person name="Arahal R. D."/>
            <person name="Lucena T."/>
        </authorList>
    </citation>
    <scope>NUCLEOTIDE SEQUENCE</scope>
    <source>
        <strain evidence="5">AS29M-1</strain>
    </source>
</reference>
<dbReference type="Pfam" id="PF13102">
    <property type="entry name" value="Phage_int_SAM_5"/>
    <property type="match status" value="1"/>
</dbReference>
<dbReference type="InterPro" id="IPR010998">
    <property type="entry name" value="Integrase_recombinase_N"/>
</dbReference>
<dbReference type="GO" id="GO:0006310">
    <property type="term" value="P:DNA recombination"/>
    <property type="evidence" value="ECO:0007669"/>
    <property type="project" value="UniProtKB-KW"/>
</dbReference>
<dbReference type="Gene3D" id="1.10.443.10">
    <property type="entry name" value="Intergrase catalytic core"/>
    <property type="match status" value="1"/>
</dbReference>
<evidence type="ECO:0000256" key="3">
    <source>
        <dbReference type="ARBA" id="ARBA00023172"/>
    </source>
</evidence>
<accession>A0A916JMG3</accession>
<dbReference type="KEGG" id="ptan:CRYO30217_02067"/>
<keyword evidence="2" id="KW-0238">DNA-binding</keyword>
<protein>
    <submittedName>
        <fullName evidence="5">Tyrosine recombinase XerC</fullName>
    </submittedName>
</protein>
<organism evidence="5 6">
    <name type="scientific">Parvicella tangerina</name>
    <dbReference type="NCBI Taxonomy" id="2829795"/>
    <lineage>
        <taxon>Bacteria</taxon>
        <taxon>Pseudomonadati</taxon>
        <taxon>Bacteroidota</taxon>
        <taxon>Flavobacteriia</taxon>
        <taxon>Flavobacteriales</taxon>
        <taxon>Parvicellaceae</taxon>
        <taxon>Parvicella</taxon>
    </lineage>
</organism>
<dbReference type="Pfam" id="PF00589">
    <property type="entry name" value="Phage_integrase"/>
    <property type="match status" value="1"/>
</dbReference>
<dbReference type="InterPro" id="IPR025269">
    <property type="entry name" value="SAM-like_dom"/>
</dbReference>
<proteinExistence type="inferred from homology"/>
<dbReference type="EMBL" id="OU015584">
    <property type="protein sequence ID" value="CAG5083011.1"/>
    <property type="molecule type" value="Genomic_DNA"/>
</dbReference>
<dbReference type="InterPro" id="IPR013762">
    <property type="entry name" value="Integrase-like_cat_sf"/>
</dbReference>
<dbReference type="InterPro" id="IPR011010">
    <property type="entry name" value="DNA_brk_join_enz"/>
</dbReference>
<dbReference type="CDD" id="cd01185">
    <property type="entry name" value="INTN1_C_like"/>
    <property type="match status" value="1"/>
</dbReference>
<dbReference type="GO" id="GO:0015074">
    <property type="term" value="P:DNA integration"/>
    <property type="evidence" value="ECO:0007669"/>
    <property type="project" value="InterPro"/>
</dbReference>
<dbReference type="InterPro" id="IPR002104">
    <property type="entry name" value="Integrase_catalytic"/>
</dbReference>
<sequence length="415" mass="47851">MKTTQTFNVLFWIYKSRTKVNGQAPIYCRITVNGKRTQFSVNRDIDPKRWIPAAGIAKGTSEEARTLNAYLDMVKGEIHKHYNRLLASGEFISADTVKNSYLGLGEEQKSLIETFEYHNDQMKELIGVDVVKATHTKFETVLKKLKLYLKKQYKRSDIQLQELDHKFIVDFEYFLKVDQDIGHNTVMKYIRNLKKVMNMAVMNNWLVKNPFNNFKCSTKKVKREILTEKELQTLSEKEFPIQRLEEVRDIFLFCCFTGYAFVDVEKLRPSDVALGIDGGKWIFTNRKKTGTTSNVPLLPPAQEIIEKYAEHPYCISKGKLLPVKSNQKMNAYLKEIADVCSISKKLTMHIARHTFATTVTLSNGVPIETVSRLLGHTKLATTQIYAQVLEHKVSSDMSILREKFDKEQKETKIAN</sequence>
<dbReference type="InterPro" id="IPR050090">
    <property type="entry name" value="Tyrosine_recombinase_XerCD"/>
</dbReference>
<keyword evidence="3" id="KW-0233">DNA recombination</keyword>